<keyword evidence="2" id="KW-1185">Reference proteome</keyword>
<evidence type="ECO:0000313" key="2">
    <source>
        <dbReference type="Proteomes" id="UP000717328"/>
    </source>
</evidence>
<gene>
    <name evidence="1" type="ORF">H0H81_009543</name>
</gene>
<dbReference type="Proteomes" id="UP000717328">
    <property type="component" value="Unassembled WGS sequence"/>
</dbReference>
<protein>
    <submittedName>
        <fullName evidence="1">Uncharacterized protein</fullName>
    </submittedName>
</protein>
<sequence length="160" mass="17925">AQVEDTDLEVPAFSFGGLPSGDEEDEHIAAKKGIHYRSVAKIEVIQSAPITPKPIQRQKKARERFNHNDLPRDTLENFKKLVIPIACNTVAALNPWDSLTDVEFADTWNLVFHETHLIQVDLTPGSLFLVIKALVCSGFSVKLLLTSTYLDQTRHIHLAQ</sequence>
<reference evidence="1" key="2">
    <citation type="submission" date="2021-10" db="EMBL/GenBank/DDBJ databases">
        <title>Phylogenomics reveals ancestral predisposition of the termite-cultivated fungus Termitomyces towards a domesticated lifestyle.</title>
        <authorList>
            <person name="Auxier B."/>
            <person name="Grum-Grzhimaylo A."/>
            <person name="Cardenas M.E."/>
            <person name="Lodge J.D."/>
            <person name="Laessoe T."/>
            <person name="Pedersen O."/>
            <person name="Smith M.E."/>
            <person name="Kuyper T.W."/>
            <person name="Franco-Molano E.A."/>
            <person name="Baroni T.J."/>
            <person name="Aanen D.K."/>
        </authorList>
    </citation>
    <scope>NUCLEOTIDE SEQUENCE</scope>
    <source>
        <strain evidence="1">D49</strain>
    </source>
</reference>
<organism evidence="1 2">
    <name type="scientific">Sphagnurus paluster</name>
    <dbReference type="NCBI Taxonomy" id="117069"/>
    <lineage>
        <taxon>Eukaryota</taxon>
        <taxon>Fungi</taxon>
        <taxon>Dikarya</taxon>
        <taxon>Basidiomycota</taxon>
        <taxon>Agaricomycotina</taxon>
        <taxon>Agaricomycetes</taxon>
        <taxon>Agaricomycetidae</taxon>
        <taxon>Agaricales</taxon>
        <taxon>Tricholomatineae</taxon>
        <taxon>Lyophyllaceae</taxon>
        <taxon>Sphagnurus</taxon>
    </lineage>
</organism>
<dbReference type="EMBL" id="JABCKI010002813">
    <property type="protein sequence ID" value="KAG5644413.1"/>
    <property type="molecule type" value="Genomic_DNA"/>
</dbReference>
<dbReference type="AlphaFoldDB" id="A0A9P7KBD4"/>
<reference evidence="1" key="1">
    <citation type="submission" date="2021-02" db="EMBL/GenBank/DDBJ databases">
        <authorList>
            <person name="Nieuwenhuis M."/>
            <person name="Van De Peppel L.J.J."/>
        </authorList>
    </citation>
    <scope>NUCLEOTIDE SEQUENCE</scope>
    <source>
        <strain evidence="1">D49</strain>
    </source>
</reference>
<accession>A0A9P7KBD4</accession>
<feature type="non-terminal residue" evidence="1">
    <location>
        <position position="160"/>
    </location>
</feature>
<proteinExistence type="predicted"/>
<evidence type="ECO:0000313" key="1">
    <source>
        <dbReference type="EMBL" id="KAG5644413.1"/>
    </source>
</evidence>
<name>A0A9P7KBD4_9AGAR</name>
<comment type="caution">
    <text evidence="1">The sequence shown here is derived from an EMBL/GenBank/DDBJ whole genome shotgun (WGS) entry which is preliminary data.</text>
</comment>